<dbReference type="GO" id="GO:0030163">
    <property type="term" value="P:protein catabolic process"/>
    <property type="evidence" value="ECO:0007669"/>
    <property type="project" value="UniProtKB-UniRule"/>
</dbReference>
<evidence type="ECO:0000256" key="5">
    <source>
        <dbReference type="ARBA" id="ARBA00050607"/>
    </source>
</evidence>
<organism evidence="16 17">
    <name type="scientific">Thalassotalea marina</name>
    <dbReference type="NCBI Taxonomy" id="1673741"/>
    <lineage>
        <taxon>Bacteria</taxon>
        <taxon>Pseudomonadati</taxon>
        <taxon>Pseudomonadota</taxon>
        <taxon>Gammaproteobacteria</taxon>
        <taxon>Alteromonadales</taxon>
        <taxon>Colwelliaceae</taxon>
        <taxon>Thalassotalea</taxon>
    </lineage>
</organism>
<reference evidence="16" key="2">
    <citation type="submission" date="2020-09" db="EMBL/GenBank/DDBJ databases">
        <authorList>
            <person name="Sun Q."/>
            <person name="Kim S."/>
        </authorList>
    </citation>
    <scope>NUCLEOTIDE SEQUENCE</scope>
    <source>
        <strain evidence="16">KCTC 42731</strain>
    </source>
</reference>
<dbReference type="EC" id="2.3.2.6" evidence="10 15"/>
<evidence type="ECO:0000256" key="3">
    <source>
        <dbReference type="ARBA" id="ARBA00022679"/>
    </source>
</evidence>
<keyword evidence="17" id="KW-1185">Reference proteome</keyword>
<evidence type="ECO:0000256" key="6">
    <source>
        <dbReference type="ARBA" id="ARBA00050652"/>
    </source>
</evidence>
<dbReference type="Gene3D" id="3.40.630.70">
    <property type="entry name" value="Leucyl/phenylalanyl-tRNA-protein transferase, C-terminal domain"/>
    <property type="match status" value="1"/>
</dbReference>
<dbReference type="FunFam" id="3.40.630.70:FF:000001">
    <property type="entry name" value="Leucyl/phenylalanyl-tRNA--protein transferase"/>
    <property type="match status" value="1"/>
</dbReference>
<keyword evidence="4 15" id="KW-0012">Acyltransferase</keyword>
<dbReference type="HAMAP" id="MF_00688">
    <property type="entry name" value="Leu_Phe_trans"/>
    <property type="match status" value="1"/>
</dbReference>
<comment type="caution">
    <text evidence="16">The sequence shown here is derived from an EMBL/GenBank/DDBJ whole genome shotgun (WGS) entry which is preliminary data.</text>
</comment>
<evidence type="ECO:0000256" key="10">
    <source>
        <dbReference type="ARBA" id="ARBA00066767"/>
    </source>
</evidence>
<comment type="catalytic activity">
    <reaction evidence="7 15">
        <text>N-terminal L-lysyl-[protein] + L-leucyl-tRNA(Leu) = N-terminal L-leucyl-L-lysyl-[protein] + tRNA(Leu) + H(+)</text>
        <dbReference type="Rhea" id="RHEA:12340"/>
        <dbReference type="Rhea" id="RHEA-COMP:9613"/>
        <dbReference type="Rhea" id="RHEA-COMP:9622"/>
        <dbReference type="Rhea" id="RHEA-COMP:12670"/>
        <dbReference type="Rhea" id="RHEA-COMP:12671"/>
        <dbReference type="ChEBI" id="CHEBI:15378"/>
        <dbReference type="ChEBI" id="CHEBI:65249"/>
        <dbReference type="ChEBI" id="CHEBI:78442"/>
        <dbReference type="ChEBI" id="CHEBI:78494"/>
        <dbReference type="ChEBI" id="CHEBI:133043"/>
        <dbReference type="EC" id="2.3.2.6"/>
    </reaction>
</comment>
<evidence type="ECO:0000256" key="1">
    <source>
        <dbReference type="ARBA" id="ARBA00004496"/>
    </source>
</evidence>
<evidence type="ECO:0000256" key="12">
    <source>
        <dbReference type="ARBA" id="ARBA00077136"/>
    </source>
</evidence>
<reference evidence="16" key="1">
    <citation type="journal article" date="2014" name="Int. J. Syst. Evol. Microbiol.">
        <title>Complete genome sequence of Corynebacterium casei LMG S-19264T (=DSM 44701T), isolated from a smear-ripened cheese.</title>
        <authorList>
            <consortium name="US DOE Joint Genome Institute (JGI-PGF)"/>
            <person name="Walter F."/>
            <person name="Albersmeier A."/>
            <person name="Kalinowski J."/>
            <person name="Ruckert C."/>
        </authorList>
    </citation>
    <scope>NUCLEOTIDE SEQUENCE</scope>
    <source>
        <strain evidence="16">KCTC 42731</strain>
    </source>
</reference>
<gene>
    <name evidence="15 16" type="primary">aat</name>
    <name evidence="16" type="ORF">GCM10017161_18840</name>
</gene>
<name>A0A919EJH4_9GAMM</name>
<comment type="function">
    <text evidence="8 15">Functions in the N-end rule pathway of protein degradation where it conjugates Leu, Phe and, less efficiently, Met from aminoacyl-tRNAs to the N-termini of proteins containing an N-terminal arginine or lysine.</text>
</comment>
<sequence length="238" mass="26922">MTETLQWLDTESLAFPPLNSALKEPNGLLALGGDLSVERLVSAYSNGIFPWYNQGEPVLWWSPNPRAIIPTDQLRINRTLRKFLKSCPYHVTLNHAFEEVIEYCADAPFRREGTWIIDEMIDAYKELHKQGYAHSVEVWQENTLVGGLYGIAVGGFFSGESMFYSQKNASKVALVALANLLQTQGIKFIDCQIANPFLVDMGCIEVSRQAFIDQQSLLVNKQLPEQFWLPRPLDLAIL</sequence>
<evidence type="ECO:0000256" key="9">
    <source>
        <dbReference type="ARBA" id="ARBA00061535"/>
    </source>
</evidence>
<evidence type="ECO:0000256" key="14">
    <source>
        <dbReference type="ARBA" id="ARBA00083640"/>
    </source>
</evidence>
<keyword evidence="3 15" id="KW-0808">Transferase</keyword>
<dbReference type="PANTHER" id="PTHR30098:SF2">
    <property type="entry name" value="LEUCYL_PHENYLALANYL-TRNA--PROTEIN TRANSFERASE"/>
    <property type="match status" value="1"/>
</dbReference>
<evidence type="ECO:0000313" key="17">
    <source>
        <dbReference type="Proteomes" id="UP000623842"/>
    </source>
</evidence>
<keyword evidence="2 15" id="KW-0963">Cytoplasm</keyword>
<comment type="catalytic activity">
    <reaction evidence="6 15">
        <text>N-terminal L-arginyl-[protein] + L-leucyl-tRNA(Leu) = N-terminal L-leucyl-L-arginyl-[protein] + tRNA(Leu) + H(+)</text>
        <dbReference type="Rhea" id="RHEA:50416"/>
        <dbReference type="Rhea" id="RHEA-COMP:9613"/>
        <dbReference type="Rhea" id="RHEA-COMP:9622"/>
        <dbReference type="Rhea" id="RHEA-COMP:12672"/>
        <dbReference type="Rhea" id="RHEA-COMP:12673"/>
        <dbReference type="ChEBI" id="CHEBI:15378"/>
        <dbReference type="ChEBI" id="CHEBI:64719"/>
        <dbReference type="ChEBI" id="CHEBI:78442"/>
        <dbReference type="ChEBI" id="CHEBI:78494"/>
        <dbReference type="ChEBI" id="CHEBI:133044"/>
        <dbReference type="EC" id="2.3.2.6"/>
    </reaction>
</comment>
<protein>
    <recommendedName>
        <fullName evidence="11 15">Leucyl/phenylalanyl-tRNA--protein transferase</fullName>
        <ecNumber evidence="10 15">2.3.2.6</ecNumber>
    </recommendedName>
    <alternativeName>
        <fullName evidence="12 15">L/F-transferase</fullName>
    </alternativeName>
    <alternativeName>
        <fullName evidence="13 15">Leucyltransferase</fullName>
    </alternativeName>
    <alternativeName>
        <fullName evidence="14 15">Phenyalanyltransferase</fullName>
    </alternativeName>
</protein>
<evidence type="ECO:0000256" key="4">
    <source>
        <dbReference type="ARBA" id="ARBA00023315"/>
    </source>
</evidence>
<dbReference type="InterPro" id="IPR042203">
    <property type="entry name" value="Leu/Phe-tRNA_Trfase_C"/>
</dbReference>
<evidence type="ECO:0000256" key="7">
    <source>
        <dbReference type="ARBA" id="ARBA00051538"/>
    </source>
</evidence>
<comment type="catalytic activity">
    <reaction evidence="5 15">
        <text>L-phenylalanyl-tRNA(Phe) + an N-terminal L-alpha-aminoacyl-[protein] = an N-terminal L-phenylalanyl-L-alpha-aminoacyl-[protein] + tRNA(Phe)</text>
        <dbReference type="Rhea" id="RHEA:43632"/>
        <dbReference type="Rhea" id="RHEA-COMP:9668"/>
        <dbReference type="Rhea" id="RHEA-COMP:9699"/>
        <dbReference type="Rhea" id="RHEA-COMP:10636"/>
        <dbReference type="Rhea" id="RHEA-COMP:10637"/>
        <dbReference type="ChEBI" id="CHEBI:78442"/>
        <dbReference type="ChEBI" id="CHEBI:78531"/>
        <dbReference type="ChEBI" id="CHEBI:78597"/>
        <dbReference type="ChEBI" id="CHEBI:83561"/>
        <dbReference type="EC" id="2.3.2.6"/>
    </reaction>
</comment>
<evidence type="ECO:0000256" key="15">
    <source>
        <dbReference type="HAMAP-Rule" id="MF_00688"/>
    </source>
</evidence>
<evidence type="ECO:0000256" key="11">
    <source>
        <dbReference type="ARBA" id="ARBA00074372"/>
    </source>
</evidence>
<comment type="subcellular location">
    <subcellularLocation>
        <location evidence="1 15">Cytoplasm</location>
    </subcellularLocation>
</comment>
<dbReference type="Proteomes" id="UP000623842">
    <property type="component" value="Unassembled WGS sequence"/>
</dbReference>
<dbReference type="SUPFAM" id="SSF55729">
    <property type="entry name" value="Acyl-CoA N-acyltransferases (Nat)"/>
    <property type="match status" value="1"/>
</dbReference>
<accession>A0A919EJH4</accession>
<dbReference type="NCBIfam" id="TIGR00667">
    <property type="entry name" value="aat"/>
    <property type="match status" value="1"/>
</dbReference>
<dbReference type="Pfam" id="PF03588">
    <property type="entry name" value="Leu_Phe_trans"/>
    <property type="match status" value="1"/>
</dbReference>
<evidence type="ECO:0000256" key="2">
    <source>
        <dbReference type="ARBA" id="ARBA00022490"/>
    </source>
</evidence>
<evidence type="ECO:0000256" key="13">
    <source>
        <dbReference type="ARBA" id="ARBA00077165"/>
    </source>
</evidence>
<dbReference type="GO" id="GO:0008914">
    <property type="term" value="F:leucyl-tRNA--protein transferase activity"/>
    <property type="evidence" value="ECO:0007669"/>
    <property type="project" value="UniProtKB-UniRule"/>
</dbReference>
<dbReference type="InterPro" id="IPR016181">
    <property type="entry name" value="Acyl_CoA_acyltransferase"/>
</dbReference>
<proteinExistence type="inferred from homology"/>
<dbReference type="EMBL" id="BNCK01000004">
    <property type="protein sequence ID" value="GHF91282.1"/>
    <property type="molecule type" value="Genomic_DNA"/>
</dbReference>
<evidence type="ECO:0000313" key="16">
    <source>
        <dbReference type="EMBL" id="GHF91282.1"/>
    </source>
</evidence>
<dbReference type="PANTHER" id="PTHR30098">
    <property type="entry name" value="LEUCYL/PHENYLALANYL-TRNA--PROTEIN TRANSFERASE"/>
    <property type="match status" value="1"/>
</dbReference>
<dbReference type="RefSeq" id="WP_189769697.1">
    <property type="nucleotide sequence ID" value="NZ_BNCK01000004.1"/>
</dbReference>
<comment type="similarity">
    <text evidence="9 15">Belongs to the L/F-transferase family.</text>
</comment>
<dbReference type="AlphaFoldDB" id="A0A919EJH4"/>
<evidence type="ECO:0000256" key="8">
    <source>
        <dbReference type="ARBA" id="ARBA00054043"/>
    </source>
</evidence>
<dbReference type="FunFam" id="3.30.70.3550:FF:000001">
    <property type="entry name" value="Leucyl/phenylalanyl-tRNA--protein transferase"/>
    <property type="match status" value="1"/>
</dbReference>
<dbReference type="GO" id="GO:0005737">
    <property type="term" value="C:cytoplasm"/>
    <property type="evidence" value="ECO:0007669"/>
    <property type="project" value="UniProtKB-SubCell"/>
</dbReference>
<dbReference type="InterPro" id="IPR004616">
    <property type="entry name" value="Leu/Phe-tRNA_Trfase"/>
</dbReference>
<dbReference type="InterPro" id="IPR042221">
    <property type="entry name" value="Leu/Phe-tRNA_Trfase_N"/>
</dbReference>
<dbReference type="Gene3D" id="3.30.70.3550">
    <property type="entry name" value="Leucyl/phenylalanyl-tRNA-protein transferase, N-terminal domain"/>
    <property type="match status" value="1"/>
</dbReference>